<accession>A0ABP9WSR5</accession>
<gene>
    <name evidence="1" type="ORF">Maes01_02764</name>
</gene>
<dbReference type="EMBL" id="BAABRT010000030">
    <property type="protein sequence ID" value="GAA5526169.1"/>
    <property type="molecule type" value="Genomic_DNA"/>
</dbReference>
<keyword evidence="2" id="KW-1185">Reference proteome</keyword>
<proteinExistence type="predicted"/>
<dbReference type="Proteomes" id="UP001408594">
    <property type="component" value="Unassembled WGS sequence"/>
</dbReference>
<name>A0ABP9WSR5_9GAMM</name>
<evidence type="ECO:0000313" key="1">
    <source>
        <dbReference type="EMBL" id="GAA5526169.1"/>
    </source>
</evidence>
<reference evidence="1 2" key="1">
    <citation type="submission" date="2024-02" db="EMBL/GenBank/DDBJ databases">
        <title>Microbulbifer aestuariivivens NBRC 112533.</title>
        <authorList>
            <person name="Ichikawa N."/>
            <person name="Katano-Makiyama Y."/>
            <person name="Hidaka K."/>
        </authorList>
    </citation>
    <scope>NUCLEOTIDE SEQUENCE [LARGE SCALE GENOMIC DNA]</scope>
    <source>
        <strain evidence="1 2">NBRC 112533</strain>
    </source>
</reference>
<evidence type="ECO:0000313" key="2">
    <source>
        <dbReference type="Proteomes" id="UP001408594"/>
    </source>
</evidence>
<dbReference type="RefSeq" id="WP_345552429.1">
    <property type="nucleotide sequence ID" value="NZ_BAABRT010000030.1"/>
</dbReference>
<comment type="caution">
    <text evidence="1">The sequence shown here is derived from an EMBL/GenBank/DDBJ whole genome shotgun (WGS) entry which is preliminary data.</text>
</comment>
<protein>
    <submittedName>
        <fullName evidence="1">Uncharacterized protein</fullName>
    </submittedName>
</protein>
<sequence length="309" mass="36266">MKTPNLIDGLKHIETSLRPEKIDMCLESYTRLRKEGKGKEDSPLLFLHSLYSAKTLYSWFHDGDLQQAKKYAYIAGRLRVIYSRYNPLRVGDCADSYLFYPLLSDSRELIHWEKQYFVPLVGDNRKNPSYLNVNSYDFRSLQFRLALAGSWDLLVPRAEKFLGEPHRKFKSYTVENEFYLALASQDEEAMRNVFLTLTSPRYMQMRNREPQWGYEKRLVAAHSFMLIKLARIHGFDIAVDTPWIPNEWLLEKPLKNYIFPIDCLQEFNIFDKFDSRNSCLDLPKLTPRPLGEPPLTFAEAVRLSRNESG</sequence>
<organism evidence="1 2">
    <name type="scientific">Microbulbifer aestuariivivens</name>
    <dbReference type="NCBI Taxonomy" id="1908308"/>
    <lineage>
        <taxon>Bacteria</taxon>
        <taxon>Pseudomonadati</taxon>
        <taxon>Pseudomonadota</taxon>
        <taxon>Gammaproteobacteria</taxon>
        <taxon>Cellvibrionales</taxon>
        <taxon>Microbulbiferaceae</taxon>
        <taxon>Microbulbifer</taxon>
    </lineage>
</organism>